<dbReference type="SUPFAM" id="SSF53850">
    <property type="entry name" value="Periplasmic binding protein-like II"/>
    <property type="match status" value="1"/>
</dbReference>
<dbReference type="STRING" id="332411.VI06_00620"/>
<dbReference type="SMART" id="SM00091">
    <property type="entry name" value="PAS"/>
    <property type="match status" value="2"/>
</dbReference>
<evidence type="ECO:0000256" key="2">
    <source>
        <dbReference type="ARBA" id="ARBA00022777"/>
    </source>
</evidence>
<evidence type="ECO:0000259" key="5">
    <source>
        <dbReference type="PROSITE" id="PS50109"/>
    </source>
</evidence>
<dbReference type="Pfam" id="PF08447">
    <property type="entry name" value="PAS_3"/>
    <property type="match status" value="1"/>
</dbReference>
<keyword evidence="2" id="KW-0418">Kinase</keyword>
<dbReference type="Pfam" id="PF07730">
    <property type="entry name" value="HisKA_3"/>
    <property type="match status" value="1"/>
</dbReference>
<dbReference type="CDD" id="cd01007">
    <property type="entry name" value="PBP2_BvgS_HisK_like"/>
    <property type="match status" value="1"/>
</dbReference>
<evidence type="ECO:0000256" key="4">
    <source>
        <dbReference type="SAM" id="SignalP"/>
    </source>
</evidence>
<dbReference type="InterPro" id="IPR011712">
    <property type="entry name" value="Sig_transdc_His_kin_sub3_dim/P"/>
</dbReference>
<dbReference type="InterPro" id="IPR000014">
    <property type="entry name" value="PAS"/>
</dbReference>
<dbReference type="CDD" id="cd16917">
    <property type="entry name" value="HATPase_UhpB-NarQ-NarX-like"/>
    <property type="match status" value="1"/>
</dbReference>
<feature type="chain" id="PRO_5018144990" evidence="4">
    <location>
        <begin position="29"/>
        <end position="800"/>
    </location>
</feature>
<keyword evidence="3" id="KW-0902">Two-component regulatory system</keyword>
<dbReference type="InterPro" id="IPR001610">
    <property type="entry name" value="PAC"/>
</dbReference>
<proteinExistence type="predicted"/>
<dbReference type="Gene3D" id="1.20.5.1930">
    <property type="match status" value="1"/>
</dbReference>
<dbReference type="GO" id="GO:0000155">
    <property type="term" value="F:phosphorelay sensor kinase activity"/>
    <property type="evidence" value="ECO:0007669"/>
    <property type="project" value="InterPro"/>
</dbReference>
<evidence type="ECO:0000256" key="3">
    <source>
        <dbReference type="ARBA" id="ARBA00023012"/>
    </source>
</evidence>
<keyword evidence="4" id="KW-0732">Signal</keyword>
<organism evidence="8 9">
    <name type="scientific">Aquitalea magnusonii</name>
    <dbReference type="NCBI Taxonomy" id="332411"/>
    <lineage>
        <taxon>Bacteria</taxon>
        <taxon>Pseudomonadati</taxon>
        <taxon>Pseudomonadota</taxon>
        <taxon>Betaproteobacteria</taxon>
        <taxon>Neisseriales</taxon>
        <taxon>Chromobacteriaceae</taxon>
        <taxon>Aquitalea</taxon>
    </lineage>
</organism>
<dbReference type="PANTHER" id="PTHR24421:SF59">
    <property type="entry name" value="OXYGEN SENSOR HISTIDINE KINASE NREB"/>
    <property type="match status" value="1"/>
</dbReference>
<sequence length="800" mass="89961">MQPAPRHRYLFFALTALLASLFCTLTMAANPAPHNWLAAHRHWRVGVVLQAPYAQLNPRSHLLEGADVEVMALLAGKMDVTLSWRTFNNQQALDQAVENGEVDISPGMLQTPASLHHWLFSQPYLRVPHKIVGFPDGSGNAVDLDRLSLSERLALDGKSDALRFVRRNYPELPRVEVANDRAALQTVQQQYAEYAIVDEAQLATLLKEPEFSRLAVVGDLGYTHLLRIAVRRDWPELPAVLDRQLQDIPGIRMEQLYARWMLPSYPRLIDSLGFWHRMTLALLLSTLLLAGLFGHQRRQRRWAEKRLLAARLELEARDQAEESLRLTQFSIDNSTVGILWVNWDGRIQYANRAVESMLGFPADQLLQLSLPEVQPSLDNSSWLDLWNQLRNSKTLSSFETRCLKADGQYLPVGVTLSFLKFGRTEYLVVYLNDITEHQKARAALEESEARFKGMASNVPGMVFRLERPAAQHPVRLAFVSDASQTMLGYSPLDLVGMPEGWQDVVADADRASYLQAWQDAANNNRNLAWQGRMRHQGGDMRWVDIKAAVRCFDDGHVVWDGIVWDISANKHNELQLAESRGLLRSLSAHLESVREEEKARIAREVHDELGQILTVLRLETSMCELSFGQSDSKLAERLQAMKKLIEQTFQIVRDVATALRPPVLDAGIGSAIEWQARRFEKRSGIPCLVSVPDSPIALSDARAIGVFRILQEALTNVLRHAEASTVSVGLTCQQDIITLSIADDGKGFDPQAHRQLRSFGLVGIRERVLLLGGKLDIDSQPDQGCTLTIRLPVEEGKEIA</sequence>
<dbReference type="Gene3D" id="3.30.450.20">
    <property type="entry name" value="PAS domain"/>
    <property type="match status" value="2"/>
</dbReference>
<dbReference type="PROSITE" id="PS50112">
    <property type="entry name" value="PAS"/>
    <property type="match status" value="2"/>
</dbReference>
<dbReference type="PROSITE" id="PS50109">
    <property type="entry name" value="HIS_KIN"/>
    <property type="match status" value="1"/>
</dbReference>
<dbReference type="SMART" id="SM00086">
    <property type="entry name" value="PAC"/>
    <property type="match status" value="2"/>
</dbReference>
<dbReference type="InterPro" id="IPR000700">
    <property type="entry name" value="PAS-assoc_C"/>
</dbReference>
<dbReference type="InterPro" id="IPR035965">
    <property type="entry name" value="PAS-like_dom_sf"/>
</dbReference>
<dbReference type="InterPro" id="IPR001638">
    <property type="entry name" value="Solute-binding_3/MltF_N"/>
</dbReference>
<feature type="signal peptide" evidence="4">
    <location>
        <begin position="1"/>
        <end position="28"/>
    </location>
</feature>
<dbReference type="Gene3D" id="3.40.190.10">
    <property type="entry name" value="Periplasmic binding protein-like II"/>
    <property type="match status" value="2"/>
</dbReference>
<evidence type="ECO:0000313" key="9">
    <source>
        <dbReference type="Proteomes" id="UP000198290"/>
    </source>
</evidence>
<dbReference type="GO" id="GO:0046983">
    <property type="term" value="F:protein dimerization activity"/>
    <property type="evidence" value="ECO:0007669"/>
    <property type="project" value="InterPro"/>
</dbReference>
<dbReference type="Pfam" id="PF00497">
    <property type="entry name" value="SBP_bac_3"/>
    <property type="match status" value="1"/>
</dbReference>
<dbReference type="SUPFAM" id="SSF55785">
    <property type="entry name" value="PYP-like sensor domain (PAS domain)"/>
    <property type="match status" value="2"/>
</dbReference>
<dbReference type="InterPro" id="IPR036890">
    <property type="entry name" value="HATPase_C_sf"/>
</dbReference>
<dbReference type="KEGG" id="amah:DLM_1862"/>
<gene>
    <name evidence="8" type="ORF">DLM_1862</name>
</gene>
<accession>A0A3G9GC92</accession>
<dbReference type="GO" id="GO:0016020">
    <property type="term" value="C:membrane"/>
    <property type="evidence" value="ECO:0007669"/>
    <property type="project" value="InterPro"/>
</dbReference>
<reference evidence="8 9" key="2">
    <citation type="journal article" date="2017" name="Genome Announc.">
        <title>Draft genome sequence of Aquitalea magnusonii strain H3, a plant growth-promoting bacterium of duckweed Lemna minor.</title>
        <authorList>
            <person name="Ishizawa H."/>
            <person name="Kuroda M."/>
            <person name="Ike M."/>
        </authorList>
    </citation>
    <scope>NUCLEOTIDE SEQUENCE [LARGE SCALE GENOMIC DNA]</scope>
    <source>
        <strain evidence="8 9">H3</strain>
    </source>
</reference>
<dbReference type="Pfam" id="PF13426">
    <property type="entry name" value="PAS_9"/>
    <property type="match status" value="1"/>
</dbReference>
<dbReference type="NCBIfam" id="TIGR00229">
    <property type="entry name" value="sensory_box"/>
    <property type="match status" value="2"/>
</dbReference>
<feature type="domain" description="PAS" evidence="6">
    <location>
        <begin position="447"/>
        <end position="524"/>
    </location>
</feature>
<dbReference type="InterPro" id="IPR005467">
    <property type="entry name" value="His_kinase_dom"/>
</dbReference>
<feature type="domain" description="Histidine kinase" evidence="5">
    <location>
        <begin position="600"/>
        <end position="795"/>
    </location>
</feature>
<dbReference type="SUPFAM" id="SSF55874">
    <property type="entry name" value="ATPase domain of HSP90 chaperone/DNA topoisomerase II/histidine kinase"/>
    <property type="match status" value="1"/>
</dbReference>
<reference evidence="9" key="1">
    <citation type="journal article" date="2017" name="Biotechnol. Biofuels">
        <title>Evaluation of environmental bacterial communities as a factor affecting the growth of duckweed Lemna minor.</title>
        <authorList>
            <person name="Ishizawa H."/>
            <person name="Kuroda M."/>
            <person name="Morikawa M."/>
            <person name="Ike M."/>
        </authorList>
    </citation>
    <scope>NUCLEOTIDE SEQUENCE [LARGE SCALE GENOMIC DNA]</scope>
    <source>
        <strain evidence="9">H3</strain>
    </source>
</reference>
<feature type="domain" description="PAS" evidence="6">
    <location>
        <begin position="331"/>
        <end position="366"/>
    </location>
</feature>
<dbReference type="RefSeq" id="WP_197715546.1">
    <property type="nucleotide sequence ID" value="NZ_AP018823.1"/>
</dbReference>
<evidence type="ECO:0000259" key="6">
    <source>
        <dbReference type="PROSITE" id="PS50112"/>
    </source>
</evidence>
<keyword evidence="9" id="KW-1185">Reference proteome</keyword>
<feature type="domain" description="PAC" evidence="7">
    <location>
        <begin position="396"/>
        <end position="446"/>
    </location>
</feature>
<dbReference type="InterPro" id="IPR013655">
    <property type="entry name" value="PAS_fold_3"/>
</dbReference>
<dbReference type="SMART" id="SM00062">
    <property type="entry name" value="PBPb"/>
    <property type="match status" value="1"/>
</dbReference>
<dbReference type="EMBL" id="AP018823">
    <property type="protein sequence ID" value="BBF85478.1"/>
    <property type="molecule type" value="Genomic_DNA"/>
</dbReference>
<dbReference type="Proteomes" id="UP000198290">
    <property type="component" value="Chromosome"/>
</dbReference>
<reference evidence="9" key="3">
    <citation type="journal article" date="2017" name="Plant Physiol. Biochem.">
        <title>Differential oxidative and antioxidative response of duckweed Lemna minor toward plant growth promoting/inhibiting bacteria.</title>
        <authorList>
            <person name="Ishizawa H."/>
            <person name="Kuroda M."/>
            <person name="Morikawa M."/>
            <person name="Ike M."/>
        </authorList>
    </citation>
    <scope>NUCLEOTIDE SEQUENCE [LARGE SCALE GENOMIC DNA]</scope>
    <source>
        <strain evidence="9">H3</strain>
    </source>
</reference>
<dbReference type="InterPro" id="IPR050482">
    <property type="entry name" value="Sensor_HK_TwoCompSys"/>
</dbReference>
<evidence type="ECO:0000256" key="1">
    <source>
        <dbReference type="ARBA" id="ARBA00022679"/>
    </source>
</evidence>
<evidence type="ECO:0000313" key="8">
    <source>
        <dbReference type="EMBL" id="BBF85478.1"/>
    </source>
</evidence>
<dbReference type="PROSITE" id="PS50113">
    <property type="entry name" value="PAC"/>
    <property type="match status" value="1"/>
</dbReference>
<dbReference type="CDD" id="cd00130">
    <property type="entry name" value="PAS"/>
    <property type="match status" value="2"/>
</dbReference>
<dbReference type="Pfam" id="PF02518">
    <property type="entry name" value="HATPase_c"/>
    <property type="match status" value="1"/>
</dbReference>
<keyword evidence="1" id="KW-0808">Transferase</keyword>
<dbReference type="SMART" id="SM00387">
    <property type="entry name" value="HATPase_c"/>
    <property type="match status" value="1"/>
</dbReference>
<name>A0A3G9GC92_9NEIS</name>
<dbReference type="AlphaFoldDB" id="A0A3G9GC92"/>
<dbReference type="InterPro" id="IPR003594">
    <property type="entry name" value="HATPase_dom"/>
</dbReference>
<evidence type="ECO:0000259" key="7">
    <source>
        <dbReference type="PROSITE" id="PS50113"/>
    </source>
</evidence>
<dbReference type="PANTHER" id="PTHR24421">
    <property type="entry name" value="NITRATE/NITRITE SENSOR PROTEIN NARX-RELATED"/>
    <property type="match status" value="1"/>
</dbReference>
<dbReference type="Gene3D" id="3.30.565.10">
    <property type="entry name" value="Histidine kinase-like ATPase, C-terminal domain"/>
    <property type="match status" value="1"/>
</dbReference>
<protein>
    <submittedName>
        <fullName evidence="8">Probable two-component sensor</fullName>
    </submittedName>
</protein>